<dbReference type="OrthoDB" id="21678at2759"/>
<name>A0A061H0H6_9BASI</name>
<dbReference type="GeneID" id="19320865"/>
<dbReference type="AlphaFoldDB" id="A0A061H0H6"/>
<reference evidence="2 3" key="1">
    <citation type="journal article" date="2013" name="Plant Cell">
        <title>The transition from a phytopathogenic smut ancestor to an anamorphic biocontrol agent deciphered by comparative whole-genome analysis.</title>
        <authorList>
            <person name="Lefebvre F."/>
            <person name="Joly D.L."/>
            <person name="Labbe C."/>
            <person name="Teichmann B."/>
            <person name="Linning R."/>
            <person name="Belzile F."/>
            <person name="Bakkeren G."/>
            <person name="Belanger R.R."/>
        </authorList>
    </citation>
    <scope>NUCLEOTIDE SEQUENCE [LARGE SCALE GENOMIC DNA]</scope>
    <source>
        <strain evidence="2 3">PF-1</strain>
    </source>
</reference>
<dbReference type="PANTHER" id="PTHR37981:SF1">
    <property type="entry name" value="SGNH HYDROLASE-TYPE ESTERASE DOMAIN-CONTAINING PROTEIN"/>
    <property type="match status" value="1"/>
</dbReference>
<evidence type="ECO:0000259" key="1">
    <source>
        <dbReference type="Pfam" id="PF13472"/>
    </source>
</evidence>
<dbReference type="eggNOG" id="ENOG502SQHA">
    <property type="taxonomic scope" value="Eukaryota"/>
</dbReference>
<dbReference type="KEGG" id="pfp:PFL1_06794"/>
<dbReference type="CDD" id="cd01823">
    <property type="entry name" value="SEST_like"/>
    <property type="match status" value="1"/>
</dbReference>
<dbReference type="InterPro" id="IPR036514">
    <property type="entry name" value="SGNH_hydro_sf"/>
</dbReference>
<dbReference type="HOGENOM" id="CLU_038449_1_1_1"/>
<dbReference type="InterPro" id="IPR037460">
    <property type="entry name" value="SEST-like"/>
</dbReference>
<accession>A0A061H0H6</accession>
<dbReference type="Pfam" id="PF13472">
    <property type="entry name" value="Lipase_GDSL_2"/>
    <property type="match status" value="1"/>
</dbReference>
<evidence type="ECO:0000313" key="3">
    <source>
        <dbReference type="Proteomes" id="UP000053664"/>
    </source>
</evidence>
<proteinExistence type="predicted"/>
<dbReference type="GO" id="GO:0006629">
    <property type="term" value="P:lipid metabolic process"/>
    <property type="evidence" value="ECO:0007669"/>
    <property type="project" value="TreeGrafter"/>
</dbReference>
<protein>
    <recommendedName>
        <fullName evidence="1">SGNH hydrolase-type esterase domain-containing protein</fullName>
    </recommendedName>
</protein>
<dbReference type="Proteomes" id="UP000053664">
    <property type="component" value="Unassembled WGS sequence"/>
</dbReference>
<gene>
    <name evidence="2" type="ORF">PFL1_06794</name>
</gene>
<dbReference type="PANTHER" id="PTHR37981">
    <property type="entry name" value="LIPASE 2"/>
    <property type="match status" value="1"/>
</dbReference>
<organism evidence="2 3">
    <name type="scientific">Pseudozyma flocculosa PF-1</name>
    <dbReference type="NCBI Taxonomy" id="1277687"/>
    <lineage>
        <taxon>Eukaryota</taxon>
        <taxon>Fungi</taxon>
        <taxon>Dikarya</taxon>
        <taxon>Basidiomycota</taxon>
        <taxon>Ustilaginomycotina</taxon>
        <taxon>Ustilaginomycetes</taxon>
        <taxon>Ustilaginales</taxon>
        <taxon>Ustilaginaceae</taxon>
        <taxon>Pseudozyma</taxon>
    </lineage>
</organism>
<dbReference type="EMBL" id="KE361653">
    <property type="protein sequence ID" value="EPQ25657.1"/>
    <property type="molecule type" value="Genomic_DNA"/>
</dbReference>
<evidence type="ECO:0000313" key="2">
    <source>
        <dbReference type="EMBL" id="EPQ25657.1"/>
    </source>
</evidence>
<dbReference type="SUPFAM" id="SSF52266">
    <property type="entry name" value="SGNH hydrolase"/>
    <property type="match status" value="1"/>
</dbReference>
<dbReference type="GO" id="GO:0016788">
    <property type="term" value="F:hydrolase activity, acting on ester bonds"/>
    <property type="evidence" value="ECO:0007669"/>
    <property type="project" value="InterPro"/>
</dbReference>
<feature type="domain" description="SGNH hydrolase-type esterase" evidence="1">
    <location>
        <begin position="16"/>
        <end position="167"/>
    </location>
</feature>
<dbReference type="Gene3D" id="3.40.50.1110">
    <property type="entry name" value="SGNH hydrolase"/>
    <property type="match status" value="2"/>
</dbReference>
<dbReference type="InterPro" id="IPR013830">
    <property type="entry name" value="SGNH_hydro"/>
</dbReference>
<dbReference type="RefSeq" id="XP_007882531.1">
    <property type="nucleotide sequence ID" value="XM_007884340.1"/>
</dbReference>
<sequence length="239" mass="26690">MSEKETNVSGPLIVSMGSSFAAGPGLPPFSNEAAGRSQLNYPTLFSQLVAGSRFVDLTVSGATVANLVDEPQGAQDGSVFAPQLDLLPRDADVITLTVGGNDMGYIGERMLDLIDRIHRKAPRARILLVDYIQVVGPHTRPRTDVPFNQDRIDRYRSIASDLVEIYNHIASHRNQLVTRVELYDLSEQHSLGCDVEWVGRFRLWDFWKTPAFHPSYLGMRAIAREVHRVYLETKLEGRG</sequence>